<dbReference type="AlphaFoldDB" id="A0A5M7BW20"/>
<keyword evidence="7" id="KW-1185">Reference proteome</keyword>
<dbReference type="Pfam" id="PF02518">
    <property type="entry name" value="HATPase_c"/>
    <property type="match status" value="1"/>
</dbReference>
<feature type="transmembrane region" description="Helical" evidence="4">
    <location>
        <begin position="40"/>
        <end position="59"/>
    </location>
</feature>
<comment type="caution">
    <text evidence="6">The sequence shown here is derived from an EMBL/GenBank/DDBJ whole genome shotgun (WGS) entry which is preliminary data.</text>
</comment>
<feature type="transmembrane region" description="Helical" evidence="4">
    <location>
        <begin position="492"/>
        <end position="521"/>
    </location>
</feature>
<feature type="transmembrane region" description="Helical" evidence="4">
    <location>
        <begin position="98"/>
        <end position="113"/>
    </location>
</feature>
<dbReference type="SUPFAM" id="SSF55874">
    <property type="entry name" value="ATPase domain of HSP90 chaperone/DNA topoisomerase II/histidine kinase"/>
    <property type="match status" value="1"/>
</dbReference>
<organism evidence="6 7">
    <name type="scientific">Saccharopolyspora hirsuta</name>
    <dbReference type="NCBI Taxonomy" id="1837"/>
    <lineage>
        <taxon>Bacteria</taxon>
        <taxon>Bacillati</taxon>
        <taxon>Actinomycetota</taxon>
        <taxon>Actinomycetes</taxon>
        <taxon>Pseudonocardiales</taxon>
        <taxon>Pseudonocardiaceae</taxon>
        <taxon>Saccharopolyspora</taxon>
    </lineage>
</organism>
<dbReference type="EMBL" id="VWPH01000010">
    <property type="protein sequence ID" value="KAA5830565.1"/>
    <property type="molecule type" value="Genomic_DNA"/>
</dbReference>
<keyword evidence="4" id="KW-0472">Membrane</keyword>
<evidence type="ECO:0000256" key="4">
    <source>
        <dbReference type="SAM" id="Phobius"/>
    </source>
</evidence>
<dbReference type="InterPro" id="IPR036890">
    <property type="entry name" value="HATPase_C_sf"/>
</dbReference>
<feature type="transmembrane region" description="Helical" evidence="4">
    <location>
        <begin position="66"/>
        <end position="86"/>
    </location>
</feature>
<dbReference type="GO" id="GO:0016301">
    <property type="term" value="F:kinase activity"/>
    <property type="evidence" value="ECO:0007669"/>
    <property type="project" value="UniProtKB-KW"/>
</dbReference>
<dbReference type="InterPro" id="IPR003594">
    <property type="entry name" value="HATPase_dom"/>
</dbReference>
<feature type="transmembrane region" description="Helical" evidence="4">
    <location>
        <begin position="423"/>
        <end position="443"/>
    </location>
</feature>
<dbReference type="Gene3D" id="3.30.565.10">
    <property type="entry name" value="Histidine kinase-like ATPase, C-terminal domain"/>
    <property type="match status" value="1"/>
</dbReference>
<feature type="domain" description="Histidine kinase/HSP90-like ATPase" evidence="5">
    <location>
        <begin position="280"/>
        <end position="374"/>
    </location>
</feature>
<evidence type="ECO:0000256" key="1">
    <source>
        <dbReference type="ARBA" id="ARBA00022679"/>
    </source>
</evidence>
<keyword evidence="3" id="KW-0902">Two-component regulatory system</keyword>
<feature type="transmembrane region" description="Helical" evidence="4">
    <location>
        <begin position="120"/>
        <end position="137"/>
    </location>
</feature>
<feature type="transmembrane region" description="Helical" evidence="4">
    <location>
        <begin position="149"/>
        <end position="167"/>
    </location>
</feature>
<protein>
    <recommendedName>
        <fullName evidence="5">Histidine kinase/HSP90-like ATPase domain-containing protein</fullName>
    </recommendedName>
</protein>
<feature type="transmembrane region" description="Helical" evidence="4">
    <location>
        <begin position="393"/>
        <end position="411"/>
    </location>
</feature>
<keyword evidence="4" id="KW-0812">Transmembrane</keyword>
<dbReference type="Proteomes" id="UP000323946">
    <property type="component" value="Unassembled WGS sequence"/>
</dbReference>
<keyword evidence="1" id="KW-0808">Transferase</keyword>
<feature type="transmembrane region" description="Helical" evidence="4">
    <location>
        <begin position="455"/>
        <end position="472"/>
    </location>
</feature>
<gene>
    <name evidence="6" type="ORF">F1721_22145</name>
</gene>
<evidence type="ECO:0000259" key="5">
    <source>
        <dbReference type="SMART" id="SM00387"/>
    </source>
</evidence>
<keyword evidence="2" id="KW-0418">Kinase</keyword>
<keyword evidence="4" id="KW-1133">Transmembrane helix</keyword>
<proteinExistence type="predicted"/>
<evidence type="ECO:0000313" key="6">
    <source>
        <dbReference type="EMBL" id="KAA5830565.1"/>
    </source>
</evidence>
<dbReference type="GO" id="GO:0000160">
    <property type="term" value="P:phosphorelay signal transduction system"/>
    <property type="evidence" value="ECO:0007669"/>
    <property type="project" value="UniProtKB-KW"/>
</dbReference>
<dbReference type="PANTHER" id="PTHR24421">
    <property type="entry name" value="NITRATE/NITRITE SENSOR PROTEIN NARX-RELATED"/>
    <property type="match status" value="1"/>
</dbReference>
<dbReference type="OrthoDB" id="5125370at2"/>
<evidence type="ECO:0000256" key="2">
    <source>
        <dbReference type="ARBA" id="ARBA00022777"/>
    </source>
</evidence>
<dbReference type="PANTHER" id="PTHR24421:SF61">
    <property type="entry name" value="OXYGEN SENSOR HISTIDINE KINASE NREB"/>
    <property type="match status" value="1"/>
</dbReference>
<dbReference type="SMR" id="A0A5M7BW20"/>
<evidence type="ECO:0000313" key="7">
    <source>
        <dbReference type="Proteomes" id="UP000323946"/>
    </source>
</evidence>
<reference evidence="6 7" key="1">
    <citation type="submission" date="2019-09" db="EMBL/GenBank/DDBJ databases">
        <title>Draft genome sequence of the thermophilic Saccharopolyspora hirsuta VKM Ac-666T.</title>
        <authorList>
            <person name="Lobastova T.G."/>
            <person name="Fokina V."/>
            <person name="Bragin E.Y."/>
            <person name="Shtratnikova V.Y."/>
            <person name="Starodumova I.P."/>
            <person name="Tarlachkov S.V."/>
            <person name="Donova M.V."/>
        </authorList>
    </citation>
    <scope>NUCLEOTIDE SEQUENCE [LARGE SCALE GENOMIC DNA]</scope>
    <source>
        <strain evidence="6 7">VKM Ac-666</strain>
    </source>
</reference>
<dbReference type="SMART" id="SM00387">
    <property type="entry name" value="HATPase_c"/>
    <property type="match status" value="1"/>
</dbReference>
<name>A0A5M7BW20_SACHI</name>
<dbReference type="RefSeq" id="WP_150068664.1">
    <property type="nucleotide sequence ID" value="NZ_VWPH01000010.1"/>
</dbReference>
<evidence type="ECO:0000256" key="3">
    <source>
        <dbReference type="ARBA" id="ARBA00023012"/>
    </source>
</evidence>
<feature type="transmembrane region" description="Helical" evidence="4">
    <location>
        <begin position="533"/>
        <end position="557"/>
    </location>
</feature>
<accession>A0A5M7BW20</accession>
<sequence length="753" mass="80746">MGSAERGLVHLGLHYAVWVRAVVVAMASLASLVMETERDPRFAALVVVALNAWNVAYAIRMTRVGGRWPVVVDVLVVCAVCVTQAWTTPIAPSPEGTTWVRVASAVILVAYPWHIGVRALAAASAVITAAHLVGTALAMPDHWLTAAPIHLWMLMEATLSGWLYLLVRRSAQTADQHVARGERLRRQAAVAEARRTDEREHLAALHDTASATLLMVGAGVVHGKQPWLAEQSSRDLEVIRGRSVVSGGDVDLVGMLRDTVARTPLAVRVTAPGELVVPTVEAAALCHGTREALTNVVRHAGTDRAEVIVSRDGDDVVVEVVDSGRGFDPERISRHRYGVTRSLVERMQRTGGSAEVTSSPGAGTRVRMTCPLGVPEDIGGDAENIAARFLRGLQWAAVVMNLVILCLLDLPKLLTHPDAYRPMAAQFAVWGGFVVLTLVVLVALRRGGSIGRWRWPLIAAVFALSVLGTTSVRPENLLGFAHWSEGDAGWTLVLFLLDCRLLVFAVTLIAQYALTFALVGLAGDAAIAFADSVNATVLIVSYQLSVGVISVVLRALAVSSARVAREEEQLRTSEEVARQLHRDRKDRYADLETTTVPLLAGLASGALDPGDESVRRRCSVEAAKMRRLFAEDASVPDPLLHELRACIELAERQGLSVRFAATGRRPEIPKDVRRKLTEPAVTALATATGTVRLTVAGTGDAVTVSVIAEAFDPALSTDPSSDGGVETSAVVDGGRVWIEATWRDTTGAAEVRR</sequence>
<dbReference type="InterPro" id="IPR050482">
    <property type="entry name" value="Sensor_HK_TwoCompSys"/>
</dbReference>
<feature type="transmembrane region" description="Helical" evidence="4">
    <location>
        <begin position="12"/>
        <end position="34"/>
    </location>
</feature>